<dbReference type="EMBL" id="JACIBX010000007">
    <property type="protein sequence ID" value="MBB3712566.1"/>
    <property type="molecule type" value="Genomic_DNA"/>
</dbReference>
<evidence type="ECO:0000313" key="1">
    <source>
        <dbReference type="EMBL" id="MBB3712566.1"/>
    </source>
</evidence>
<evidence type="ECO:0000313" key="2">
    <source>
        <dbReference type="Proteomes" id="UP000576152"/>
    </source>
</evidence>
<sequence>MSAHIEVRFTPSPESAEASFGRDVPVRLALHETADGAITIDIRIDDEAGHGLGLGALVFDFADHEILGGLHMDGPRLRGRNVSSGRVRAAGDDARGYDCGVRFERDTRHGMPAPRATALQLAHDSLCLTIDDLAGRDFALHLVPTAANRASGHGLVIEGRLPGRPARQTRDAGATDGSVFGGVFEQILPLMGRRAAQMGDAA</sequence>
<gene>
    <name evidence="1" type="ORF">FHS00_002154</name>
</gene>
<reference evidence="1 2" key="1">
    <citation type="submission" date="2020-08" db="EMBL/GenBank/DDBJ databases">
        <title>Genomic Encyclopedia of Type Strains, Phase III (KMG-III): the genomes of soil and plant-associated and newly described type strains.</title>
        <authorList>
            <person name="Whitman W."/>
        </authorList>
    </citation>
    <scope>NUCLEOTIDE SEQUENCE [LARGE SCALE GENOMIC DNA]</scope>
    <source>
        <strain evidence="1 2">CECT 8572</strain>
    </source>
</reference>
<proteinExistence type="predicted"/>
<dbReference type="RefSeq" id="WP_183472956.1">
    <property type="nucleotide sequence ID" value="NZ_JACIBX010000007.1"/>
</dbReference>
<dbReference type="Proteomes" id="UP000576152">
    <property type="component" value="Unassembled WGS sequence"/>
</dbReference>
<keyword evidence="2" id="KW-1185">Reference proteome</keyword>
<accession>A0ABR6HPU8</accession>
<comment type="caution">
    <text evidence="1">The sequence shown here is derived from an EMBL/GenBank/DDBJ whole genome shotgun (WGS) entry which is preliminary data.</text>
</comment>
<name>A0ABR6HPU8_9RHOB</name>
<protein>
    <submittedName>
        <fullName evidence="1">Uncharacterized protein</fullName>
    </submittedName>
</protein>
<organism evidence="1 2">
    <name type="scientific">Limimaricola variabilis</name>
    <dbReference type="NCBI Taxonomy" id="1492771"/>
    <lineage>
        <taxon>Bacteria</taxon>
        <taxon>Pseudomonadati</taxon>
        <taxon>Pseudomonadota</taxon>
        <taxon>Alphaproteobacteria</taxon>
        <taxon>Rhodobacterales</taxon>
        <taxon>Paracoccaceae</taxon>
        <taxon>Limimaricola</taxon>
    </lineage>
</organism>